<sequence length="93" mass="10048">MDALTSNTFNIPLAPAPSLPPVCFVCNNRSRRLVTRSSNRNGNAGRPYHKSQIIHHATAASPAKLRSPARTAVVLVDCIMYAGWALATTMLSE</sequence>
<evidence type="ECO:0000259" key="1">
    <source>
        <dbReference type="Pfam" id="PF23549"/>
    </source>
</evidence>
<dbReference type="VEuPathDB" id="FungiDB:FVEG_09337"/>
<evidence type="ECO:0000313" key="2">
    <source>
        <dbReference type="EMBL" id="EWG50000.1"/>
    </source>
</evidence>
<reference evidence="2 3" key="1">
    <citation type="journal article" date="2010" name="Nature">
        <title>Comparative genomics reveals mobile pathogenicity chromosomes in Fusarium.</title>
        <authorList>
            <person name="Ma L.J."/>
            <person name="van der Does H.C."/>
            <person name="Borkovich K.A."/>
            <person name="Coleman J.J."/>
            <person name="Daboussi M.J."/>
            <person name="Di Pietro A."/>
            <person name="Dufresne M."/>
            <person name="Freitag M."/>
            <person name="Grabherr M."/>
            <person name="Henrissat B."/>
            <person name="Houterman P.M."/>
            <person name="Kang S."/>
            <person name="Shim W.B."/>
            <person name="Woloshuk C."/>
            <person name="Xie X."/>
            <person name="Xu J.R."/>
            <person name="Antoniw J."/>
            <person name="Baker S.E."/>
            <person name="Bluhm B.H."/>
            <person name="Breakspear A."/>
            <person name="Brown D.W."/>
            <person name="Butchko R.A."/>
            <person name="Chapman S."/>
            <person name="Coulson R."/>
            <person name="Coutinho P.M."/>
            <person name="Danchin E.G."/>
            <person name="Diener A."/>
            <person name="Gale L.R."/>
            <person name="Gardiner D.M."/>
            <person name="Goff S."/>
            <person name="Hammond-Kosack K.E."/>
            <person name="Hilburn K."/>
            <person name="Hua-Van A."/>
            <person name="Jonkers W."/>
            <person name="Kazan K."/>
            <person name="Kodira C.D."/>
            <person name="Koehrsen M."/>
            <person name="Kumar L."/>
            <person name="Lee Y.H."/>
            <person name="Li L."/>
            <person name="Manners J.M."/>
            <person name="Miranda-Saavedra D."/>
            <person name="Mukherjee M."/>
            <person name="Park G."/>
            <person name="Park J."/>
            <person name="Park S.Y."/>
            <person name="Proctor R.H."/>
            <person name="Regev A."/>
            <person name="Ruiz-Roldan M.C."/>
            <person name="Sain D."/>
            <person name="Sakthikumar S."/>
            <person name="Sykes S."/>
            <person name="Schwartz D.C."/>
            <person name="Turgeon B.G."/>
            <person name="Wapinski I."/>
            <person name="Yoder O."/>
            <person name="Young S."/>
            <person name="Zeng Q."/>
            <person name="Zhou S."/>
            <person name="Galagan J."/>
            <person name="Cuomo C.A."/>
            <person name="Kistler H.C."/>
            <person name="Rep M."/>
        </authorList>
    </citation>
    <scope>NUCLEOTIDE SEQUENCE [LARGE SCALE GENOMIC DNA]</scope>
    <source>
        <strain evidence="3">M3125 / FGSC 7600</strain>
    </source>
</reference>
<dbReference type="Proteomes" id="UP000009096">
    <property type="component" value="Chromosome 5"/>
</dbReference>
<dbReference type="RefSeq" id="XP_018756191.1">
    <property type="nucleotide sequence ID" value="XM_018898327.1"/>
</dbReference>
<dbReference type="HOGENOM" id="CLU_2399855_0_0_1"/>
<proteinExistence type="predicted"/>
<dbReference type="OrthoDB" id="4469945at2759"/>
<dbReference type="InterPro" id="IPR056444">
    <property type="entry name" value="Zn_ribbon_GRF_2"/>
</dbReference>
<dbReference type="EMBL" id="DS022253">
    <property type="protein sequence ID" value="EWG50000.1"/>
    <property type="molecule type" value="Genomic_DNA"/>
</dbReference>
<dbReference type="GeneID" id="30066998"/>
<keyword evidence="3" id="KW-1185">Reference proteome</keyword>
<organism evidence="2 3">
    <name type="scientific">Gibberella moniliformis (strain M3125 / FGSC 7600)</name>
    <name type="common">Maize ear and stalk rot fungus</name>
    <name type="synonym">Fusarium verticillioides</name>
    <dbReference type="NCBI Taxonomy" id="334819"/>
    <lineage>
        <taxon>Eukaryota</taxon>
        <taxon>Fungi</taxon>
        <taxon>Dikarya</taxon>
        <taxon>Ascomycota</taxon>
        <taxon>Pezizomycotina</taxon>
        <taxon>Sordariomycetes</taxon>
        <taxon>Hypocreomycetidae</taxon>
        <taxon>Hypocreales</taxon>
        <taxon>Nectriaceae</taxon>
        <taxon>Fusarium</taxon>
        <taxon>Fusarium fujikuroi species complex</taxon>
    </lineage>
</organism>
<gene>
    <name evidence="2" type="ORF">FVEG_09337</name>
</gene>
<dbReference type="Pfam" id="PF23549">
    <property type="entry name" value="Zn_ribbon_GRF_2"/>
    <property type="match status" value="1"/>
</dbReference>
<dbReference type="KEGG" id="fvr:FVEG_09337"/>
<evidence type="ECO:0000313" key="3">
    <source>
        <dbReference type="Proteomes" id="UP000009096"/>
    </source>
</evidence>
<dbReference type="EMBL" id="CM000582">
    <property type="protein sequence ID" value="EWG50000.1"/>
    <property type="molecule type" value="Genomic_DNA"/>
</dbReference>
<name>W7MQV9_GIBM7</name>
<accession>W7MQV9</accession>
<protein>
    <recommendedName>
        <fullName evidence="1">GRF-like zinc ribbon domain-containing protein</fullName>
    </recommendedName>
</protein>
<dbReference type="AlphaFoldDB" id="W7MQV9"/>
<feature type="domain" description="GRF-like zinc ribbon" evidence="1">
    <location>
        <begin position="20"/>
        <end position="50"/>
    </location>
</feature>